<proteinExistence type="predicted"/>
<evidence type="ECO:0000259" key="1">
    <source>
        <dbReference type="Pfam" id="PF05076"/>
    </source>
</evidence>
<sequence>MEAKKIAQHALEFIGGQPTVNAYYNEDESKSIDIMECKENNSEDTTIATIGLSAFDIAKTTEDGKDLRVELLMAGLAGTDVFGQILSQVAFEIQDMGDCYFGMIVENVISPYVTQTNLRHVILMSPVFWDKYKPLLTDDTCVTWLLAVPIRDDEKDFIEKHGVDAFDEAMAKVNINVTDFLRTSCV</sequence>
<feature type="domain" description="Suppressor of fused-like" evidence="1">
    <location>
        <begin position="30"/>
        <end position="182"/>
    </location>
</feature>
<reference evidence="2 3" key="1">
    <citation type="submission" date="2016-11" db="EMBL/GenBank/DDBJ databases">
        <authorList>
            <person name="Jaros S."/>
            <person name="Januszkiewicz K."/>
            <person name="Wedrychowicz H."/>
        </authorList>
    </citation>
    <scope>NUCLEOTIDE SEQUENCE [LARGE SCALE GENOMIC DNA]</scope>
    <source>
        <strain evidence="2 3">HD4</strain>
    </source>
</reference>
<dbReference type="Proteomes" id="UP000184263">
    <property type="component" value="Unassembled WGS sequence"/>
</dbReference>
<protein>
    <submittedName>
        <fullName evidence="2">Suppressor of fused protein (SUFU)</fullName>
    </submittedName>
</protein>
<name>A0A1M6TPD9_SELRU</name>
<dbReference type="OrthoDB" id="8479146at2"/>
<dbReference type="RefSeq" id="WP_073088993.1">
    <property type="nucleotide sequence ID" value="NZ_FRBC01000008.1"/>
</dbReference>
<organism evidence="2 3">
    <name type="scientific">Selenomonas ruminantium</name>
    <dbReference type="NCBI Taxonomy" id="971"/>
    <lineage>
        <taxon>Bacteria</taxon>
        <taxon>Bacillati</taxon>
        <taxon>Bacillota</taxon>
        <taxon>Negativicutes</taxon>
        <taxon>Selenomonadales</taxon>
        <taxon>Selenomonadaceae</taxon>
        <taxon>Selenomonas</taxon>
    </lineage>
</organism>
<gene>
    <name evidence="2" type="ORF">SAMN05216582_10892</name>
</gene>
<dbReference type="AlphaFoldDB" id="A0A1M6TPD9"/>
<dbReference type="EMBL" id="FRBC01000008">
    <property type="protein sequence ID" value="SHK58749.1"/>
    <property type="molecule type" value="Genomic_DNA"/>
</dbReference>
<dbReference type="Pfam" id="PF05076">
    <property type="entry name" value="SUFU"/>
    <property type="match status" value="1"/>
</dbReference>
<evidence type="ECO:0000313" key="2">
    <source>
        <dbReference type="EMBL" id="SHK58749.1"/>
    </source>
</evidence>
<accession>A0A1M6TPD9</accession>
<dbReference type="InterPro" id="IPR020941">
    <property type="entry name" value="SUFU-like_domain"/>
</dbReference>
<evidence type="ECO:0000313" key="3">
    <source>
        <dbReference type="Proteomes" id="UP000184263"/>
    </source>
</evidence>